<evidence type="ECO:0000256" key="1">
    <source>
        <dbReference type="SAM" id="MobiDB-lite"/>
    </source>
</evidence>
<dbReference type="AlphaFoldDB" id="A0AA96RFI5"/>
<dbReference type="PROSITE" id="PS51318">
    <property type="entry name" value="TAT"/>
    <property type="match status" value="1"/>
</dbReference>
<name>A0AA96RFI5_9BACL</name>
<feature type="compositionally biased region" description="Acidic residues" evidence="1">
    <location>
        <begin position="1"/>
        <end position="11"/>
    </location>
</feature>
<proteinExistence type="predicted"/>
<evidence type="ECO:0000313" key="3">
    <source>
        <dbReference type="Proteomes" id="UP001305702"/>
    </source>
</evidence>
<dbReference type="Gene3D" id="2.60.120.260">
    <property type="entry name" value="Galactose-binding domain-like"/>
    <property type="match status" value="1"/>
</dbReference>
<organism evidence="2 3">
    <name type="scientific">Paenibacillus aurantius</name>
    <dbReference type="NCBI Taxonomy" id="2918900"/>
    <lineage>
        <taxon>Bacteria</taxon>
        <taxon>Bacillati</taxon>
        <taxon>Bacillota</taxon>
        <taxon>Bacilli</taxon>
        <taxon>Bacillales</taxon>
        <taxon>Paenibacillaceae</taxon>
        <taxon>Paenibacillus</taxon>
    </lineage>
</organism>
<dbReference type="RefSeq" id="WP_315602766.1">
    <property type="nucleotide sequence ID" value="NZ_CP130318.1"/>
</dbReference>
<dbReference type="InterPro" id="IPR006311">
    <property type="entry name" value="TAT_signal"/>
</dbReference>
<feature type="region of interest" description="Disordered" evidence="1">
    <location>
        <begin position="58"/>
        <end position="85"/>
    </location>
</feature>
<accession>A0AA96RFI5</accession>
<evidence type="ECO:0000313" key="2">
    <source>
        <dbReference type="EMBL" id="WNQ08999.1"/>
    </source>
</evidence>
<reference evidence="2 3" key="1">
    <citation type="submission" date="2022-02" db="EMBL/GenBank/DDBJ databases">
        <title>Paenibacillus sp. MBLB1776 Whole Genome Shotgun Sequencing.</title>
        <authorList>
            <person name="Hwang C.Y."/>
            <person name="Cho E.-S."/>
            <person name="Seo M.-J."/>
        </authorList>
    </citation>
    <scope>NUCLEOTIDE SEQUENCE [LARGE SCALE GENOMIC DNA]</scope>
    <source>
        <strain evidence="2 3">MBLB1776</strain>
    </source>
</reference>
<keyword evidence="3" id="KW-1185">Reference proteome</keyword>
<protein>
    <submittedName>
        <fullName evidence="2">Uncharacterized protein</fullName>
    </submittedName>
</protein>
<dbReference type="KEGG" id="paun:MJA45_15225"/>
<dbReference type="Proteomes" id="UP001305702">
    <property type="component" value="Chromosome"/>
</dbReference>
<feature type="region of interest" description="Disordered" evidence="1">
    <location>
        <begin position="1"/>
        <end position="37"/>
    </location>
</feature>
<dbReference type="EMBL" id="CP130318">
    <property type="protein sequence ID" value="WNQ08999.1"/>
    <property type="molecule type" value="Genomic_DNA"/>
</dbReference>
<feature type="compositionally biased region" description="Basic and acidic residues" evidence="1">
    <location>
        <begin position="12"/>
        <end position="22"/>
    </location>
</feature>
<sequence>MANYEEADFGEPEERKERDSKESSATGSMGPKWTRRSLLTSMGLTGAALLVGSALGRTEARASETSPSPSPSASTPSTTAAETAGSVPQADYVELLRNHNETPATLYAKITGDRKLEVLIPFKGNRCAHYALSKDPNDDFIKLMNGSVSVLEESYNLIGAADYASKTGTWVTNFPPNEYTTETGATFTFTFEGTGFDFQHYTDNRGGVWEFTVDGQTPLRISTHVDAVPAGQIVSNVATRPVARGLALASHTVVAVFQGDDPAHPPSGGAGTSRGWVRCAANYSNKSNPYRTALLYGNQPTLAARKLFDVLHSWSNKEFALNVAPTGSGLSANWLPEHVGIGTVYTVVQKILFDDTPITSWTPDSTFRAVHSVSVYQQMLGKHPGDPSNPVAEIDCVHSITSQGASVKAKIRWLRAVTVSQGYGMMFPVAGLFASKMITGMGGVYDATATDNSSTNLTENDQALSYAYVHSGSGSSSEADTVVAMTMQDIAKTLRYGQPGRRSNGSIVWLQHRDATVQKLYPQVYENYSAAAGESYEVGGTYYIGELPMASRLLT</sequence>
<feature type="compositionally biased region" description="Low complexity" evidence="1">
    <location>
        <begin position="63"/>
        <end position="84"/>
    </location>
</feature>
<gene>
    <name evidence="2" type="ORF">MJA45_15225</name>
</gene>